<dbReference type="OMA" id="KQFCPER"/>
<evidence type="ECO:0000256" key="6">
    <source>
        <dbReference type="ARBA" id="ARBA00022723"/>
    </source>
</evidence>
<keyword evidence="7 14" id="KW-1133">Transmembrane helix</keyword>
<evidence type="ECO:0000256" key="8">
    <source>
        <dbReference type="ARBA" id="ARBA00023002"/>
    </source>
</evidence>
<dbReference type="Pfam" id="PF00067">
    <property type="entry name" value="p450"/>
    <property type="match status" value="1"/>
</dbReference>
<dbReference type="GO" id="GO:0016705">
    <property type="term" value="F:oxidoreductase activity, acting on paired donors, with incorporation or reduction of molecular oxygen"/>
    <property type="evidence" value="ECO:0007669"/>
    <property type="project" value="InterPro"/>
</dbReference>
<evidence type="ECO:0000313" key="16">
    <source>
        <dbReference type="Proteomes" id="UP000019373"/>
    </source>
</evidence>
<gene>
    <name evidence="15" type="ORF">EPUS_01976</name>
</gene>
<accession>U1HXU1</accession>
<dbReference type="EMBL" id="KE720882">
    <property type="protein sequence ID" value="ERF74289.1"/>
    <property type="molecule type" value="Genomic_DNA"/>
</dbReference>
<keyword evidence="9 12" id="KW-0408">Iron</keyword>
<dbReference type="GO" id="GO:0020037">
    <property type="term" value="F:heme binding"/>
    <property type="evidence" value="ECO:0007669"/>
    <property type="project" value="InterPro"/>
</dbReference>
<evidence type="ECO:0000256" key="11">
    <source>
        <dbReference type="ARBA" id="ARBA00023136"/>
    </source>
</evidence>
<dbReference type="CDD" id="cd11062">
    <property type="entry name" value="CYP58-like"/>
    <property type="match status" value="1"/>
</dbReference>
<keyword evidence="6 12" id="KW-0479">Metal-binding</keyword>
<dbReference type="AlphaFoldDB" id="U1HXU1"/>
<keyword evidence="16" id="KW-1185">Reference proteome</keyword>
<dbReference type="PRINTS" id="PR00385">
    <property type="entry name" value="P450"/>
</dbReference>
<evidence type="ECO:0000256" key="9">
    <source>
        <dbReference type="ARBA" id="ARBA00023004"/>
    </source>
</evidence>
<keyword evidence="5 14" id="KW-0812">Transmembrane</keyword>
<evidence type="ECO:0000256" key="13">
    <source>
        <dbReference type="RuleBase" id="RU000461"/>
    </source>
</evidence>
<protein>
    <recommendedName>
        <fullName evidence="17">Trichodiene oxygenase</fullName>
    </recommendedName>
</protein>
<comment type="subcellular location">
    <subcellularLocation>
        <location evidence="2">Membrane</location>
        <topology evidence="2">Single-pass membrane protein</topology>
    </subcellularLocation>
</comment>
<keyword evidence="10 13" id="KW-0503">Monooxygenase</keyword>
<dbReference type="FunFam" id="1.10.630.10:FF:000069">
    <property type="entry name" value="Cytochrome P450, putative (Eurofung)"/>
    <property type="match status" value="1"/>
</dbReference>
<keyword evidence="8 13" id="KW-0560">Oxidoreductase</keyword>
<evidence type="ECO:0000256" key="2">
    <source>
        <dbReference type="ARBA" id="ARBA00004167"/>
    </source>
</evidence>
<evidence type="ECO:0000256" key="10">
    <source>
        <dbReference type="ARBA" id="ARBA00023033"/>
    </source>
</evidence>
<dbReference type="RefSeq" id="XP_007799999.1">
    <property type="nucleotide sequence ID" value="XM_007801808.1"/>
</dbReference>
<feature type="transmembrane region" description="Helical" evidence="14">
    <location>
        <begin position="12"/>
        <end position="34"/>
    </location>
</feature>
<dbReference type="PANTHER" id="PTHR24305">
    <property type="entry name" value="CYTOCHROME P450"/>
    <property type="match status" value="1"/>
</dbReference>
<evidence type="ECO:0000256" key="1">
    <source>
        <dbReference type="ARBA" id="ARBA00001971"/>
    </source>
</evidence>
<evidence type="ECO:0008006" key="17">
    <source>
        <dbReference type="Google" id="ProtNLM"/>
    </source>
</evidence>
<dbReference type="PROSITE" id="PS00086">
    <property type="entry name" value="CYTOCHROME_P450"/>
    <property type="match status" value="1"/>
</dbReference>
<evidence type="ECO:0000256" key="4">
    <source>
        <dbReference type="ARBA" id="ARBA00022617"/>
    </source>
</evidence>
<dbReference type="GO" id="GO:0004497">
    <property type="term" value="F:monooxygenase activity"/>
    <property type="evidence" value="ECO:0007669"/>
    <property type="project" value="UniProtKB-KW"/>
</dbReference>
<keyword evidence="11 14" id="KW-0472">Membrane</keyword>
<evidence type="ECO:0000256" key="5">
    <source>
        <dbReference type="ARBA" id="ARBA00022692"/>
    </source>
</evidence>
<reference evidence="16" key="1">
    <citation type="journal article" date="2014" name="BMC Genomics">
        <title>Genome characteristics reveal the impact of lichenization on lichen-forming fungus Endocarpon pusillum Hedwig (Verrucariales, Ascomycota).</title>
        <authorList>
            <person name="Wang Y.-Y."/>
            <person name="Liu B."/>
            <person name="Zhang X.-Y."/>
            <person name="Zhou Q.-M."/>
            <person name="Zhang T."/>
            <person name="Li H."/>
            <person name="Yu Y.-F."/>
            <person name="Zhang X.-L."/>
            <person name="Hao X.-Y."/>
            <person name="Wang M."/>
            <person name="Wang L."/>
            <person name="Wei J.-C."/>
        </authorList>
    </citation>
    <scope>NUCLEOTIDE SEQUENCE [LARGE SCALE GENOMIC DNA]</scope>
    <source>
        <strain evidence="16">Z07020 / HMAS-L-300199</strain>
    </source>
</reference>
<dbReference type="InterPro" id="IPR050121">
    <property type="entry name" value="Cytochrome_P450_monoxygenase"/>
</dbReference>
<dbReference type="InterPro" id="IPR002401">
    <property type="entry name" value="Cyt_P450_E_grp-I"/>
</dbReference>
<dbReference type="GO" id="GO:0005506">
    <property type="term" value="F:iron ion binding"/>
    <property type="evidence" value="ECO:0007669"/>
    <property type="project" value="InterPro"/>
</dbReference>
<dbReference type="GeneID" id="19237030"/>
<evidence type="ECO:0000313" key="15">
    <source>
        <dbReference type="EMBL" id="ERF74289.1"/>
    </source>
</evidence>
<organism evidence="15 16">
    <name type="scientific">Endocarpon pusillum (strain Z07020 / HMAS-L-300199)</name>
    <name type="common">Lichen-forming fungus</name>
    <dbReference type="NCBI Taxonomy" id="1263415"/>
    <lineage>
        <taxon>Eukaryota</taxon>
        <taxon>Fungi</taxon>
        <taxon>Dikarya</taxon>
        <taxon>Ascomycota</taxon>
        <taxon>Pezizomycotina</taxon>
        <taxon>Eurotiomycetes</taxon>
        <taxon>Chaetothyriomycetidae</taxon>
        <taxon>Verrucariales</taxon>
        <taxon>Verrucariaceae</taxon>
        <taxon>Endocarpon</taxon>
    </lineage>
</organism>
<dbReference type="Proteomes" id="UP000019373">
    <property type="component" value="Unassembled WGS sequence"/>
</dbReference>
<dbReference type="PRINTS" id="PR00463">
    <property type="entry name" value="EP450I"/>
</dbReference>
<sequence length="516" mass="59692">MFEIILDQRKAVLAIVVIVVFTLYLVGLVIYRLYLSPIAKFPGPKLAAATYLYEGYYDVVKRGKYTFKIRDLHSEYVRGLNVNFQGPIIRINPSELHINDADYYDSLYNREGKWDKNPFYVNSFGNTTSGFGTIDHDLHRLRRAAINPFFSKQKVTALQPVIQRLVDKLCRRFENVRGTDEIVSLECAFDAFTMDVITEYSLDTSFGYLDKPGWSSDFRELERAYGEAAYVQKMFPPYIAIMDSLPNWVTLWMEPRMTLLMEFFRHCHTIAERMVKETDGEKYQEKPHPTIFYEIIHSDLPPSEKTPKRLQGEAAAILGAGALTVAWTLAVAMYHLTVQPQKLERLRAEITSIMPDPKQPAKLQQLEQLPYLTSVIMESLRLSNGIATRLARVAPDRSIYYHDWEIPQGTPVGMTSTLIHLNGDIFPNPLEFAPERWIDPKERQRLERYFVPFSKGSRNCAGMNLAWAELYMMLASVCTRFKLELYETTREDVDIYSDMLIAEPKRYANGVRFRIK</sequence>
<feature type="binding site" description="axial binding residue" evidence="12">
    <location>
        <position position="460"/>
    </location>
    <ligand>
        <name>heme</name>
        <dbReference type="ChEBI" id="CHEBI:30413"/>
    </ligand>
    <ligandPart>
        <name>Fe</name>
        <dbReference type="ChEBI" id="CHEBI:18248"/>
    </ligandPart>
</feature>
<evidence type="ECO:0000256" key="12">
    <source>
        <dbReference type="PIRSR" id="PIRSR602401-1"/>
    </source>
</evidence>
<comment type="similarity">
    <text evidence="3 13">Belongs to the cytochrome P450 family.</text>
</comment>
<feature type="transmembrane region" description="Helical" evidence="14">
    <location>
        <begin position="314"/>
        <end position="337"/>
    </location>
</feature>
<dbReference type="OrthoDB" id="3945418at2759"/>
<dbReference type="eggNOG" id="KOG0158">
    <property type="taxonomic scope" value="Eukaryota"/>
</dbReference>
<dbReference type="InterPro" id="IPR017972">
    <property type="entry name" value="Cyt_P450_CS"/>
</dbReference>
<dbReference type="InterPro" id="IPR001128">
    <property type="entry name" value="Cyt_P450"/>
</dbReference>
<evidence type="ECO:0000256" key="3">
    <source>
        <dbReference type="ARBA" id="ARBA00010617"/>
    </source>
</evidence>
<comment type="cofactor">
    <cofactor evidence="1 12">
        <name>heme</name>
        <dbReference type="ChEBI" id="CHEBI:30413"/>
    </cofactor>
</comment>
<dbReference type="GO" id="GO:0016020">
    <property type="term" value="C:membrane"/>
    <property type="evidence" value="ECO:0007669"/>
    <property type="project" value="UniProtKB-SubCell"/>
</dbReference>
<proteinExistence type="inferred from homology"/>
<dbReference type="InterPro" id="IPR036396">
    <property type="entry name" value="Cyt_P450_sf"/>
</dbReference>
<name>U1HXU1_ENDPU</name>
<dbReference type="Gene3D" id="1.10.630.10">
    <property type="entry name" value="Cytochrome P450"/>
    <property type="match status" value="1"/>
</dbReference>
<dbReference type="PANTHER" id="PTHR24305:SF157">
    <property type="entry name" value="N-ACETYLTRYPTOPHAN 6-HYDROXYLASE IVOC-RELATED"/>
    <property type="match status" value="1"/>
</dbReference>
<keyword evidence="4 12" id="KW-0349">Heme</keyword>
<evidence type="ECO:0000256" key="14">
    <source>
        <dbReference type="SAM" id="Phobius"/>
    </source>
</evidence>
<dbReference type="SUPFAM" id="SSF48264">
    <property type="entry name" value="Cytochrome P450"/>
    <property type="match status" value="1"/>
</dbReference>
<evidence type="ECO:0000256" key="7">
    <source>
        <dbReference type="ARBA" id="ARBA00022989"/>
    </source>
</evidence>
<dbReference type="HOGENOM" id="CLU_001570_14_4_1"/>